<name>A0A9W9YME9_9CNID</name>
<sequence>MSSLTCSQDQHTGNLEGSSQRRSVNRSFTKTTKVDGQWVHEGSRYKDRLQKHVEKRVNTDIRPAHIRAGNYRNRGPYSGMKRPYKDKQSVKEHSEVKKTETDTARTDKNNNSK</sequence>
<comment type="caution">
    <text evidence="2">The sequence shown here is derived from an EMBL/GenBank/DDBJ whole genome shotgun (WGS) entry which is preliminary data.</text>
</comment>
<evidence type="ECO:0000256" key="1">
    <source>
        <dbReference type="SAM" id="MobiDB-lite"/>
    </source>
</evidence>
<dbReference type="Proteomes" id="UP001163046">
    <property type="component" value="Unassembled WGS sequence"/>
</dbReference>
<feature type="compositionally biased region" description="Polar residues" evidence="1">
    <location>
        <begin position="1"/>
        <end position="31"/>
    </location>
</feature>
<organism evidence="2 3">
    <name type="scientific">Desmophyllum pertusum</name>
    <dbReference type="NCBI Taxonomy" id="174260"/>
    <lineage>
        <taxon>Eukaryota</taxon>
        <taxon>Metazoa</taxon>
        <taxon>Cnidaria</taxon>
        <taxon>Anthozoa</taxon>
        <taxon>Hexacorallia</taxon>
        <taxon>Scleractinia</taxon>
        <taxon>Caryophylliina</taxon>
        <taxon>Caryophylliidae</taxon>
        <taxon>Desmophyllum</taxon>
    </lineage>
</organism>
<feature type="region of interest" description="Disordered" evidence="1">
    <location>
        <begin position="1"/>
        <end position="35"/>
    </location>
</feature>
<gene>
    <name evidence="2" type="ORF">OS493_022156</name>
</gene>
<dbReference type="EMBL" id="MU827316">
    <property type="protein sequence ID" value="KAJ7358712.1"/>
    <property type="molecule type" value="Genomic_DNA"/>
</dbReference>
<dbReference type="AlphaFoldDB" id="A0A9W9YME9"/>
<evidence type="ECO:0000313" key="2">
    <source>
        <dbReference type="EMBL" id="KAJ7358712.1"/>
    </source>
</evidence>
<accession>A0A9W9YME9</accession>
<keyword evidence="3" id="KW-1185">Reference proteome</keyword>
<reference evidence="2" key="1">
    <citation type="submission" date="2023-01" db="EMBL/GenBank/DDBJ databases">
        <title>Genome assembly of the deep-sea coral Lophelia pertusa.</title>
        <authorList>
            <person name="Herrera S."/>
            <person name="Cordes E."/>
        </authorList>
    </citation>
    <scope>NUCLEOTIDE SEQUENCE</scope>
    <source>
        <strain evidence="2">USNM1676648</strain>
        <tissue evidence="2">Polyp</tissue>
    </source>
</reference>
<feature type="region of interest" description="Disordered" evidence="1">
    <location>
        <begin position="49"/>
        <end position="113"/>
    </location>
</feature>
<feature type="compositionally biased region" description="Basic and acidic residues" evidence="1">
    <location>
        <begin position="83"/>
        <end position="113"/>
    </location>
</feature>
<proteinExistence type="predicted"/>
<evidence type="ECO:0000313" key="3">
    <source>
        <dbReference type="Proteomes" id="UP001163046"/>
    </source>
</evidence>
<feature type="compositionally biased region" description="Basic and acidic residues" evidence="1">
    <location>
        <begin position="49"/>
        <end position="63"/>
    </location>
</feature>
<protein>
    <submittedName>
        <fullName evidence="2">Uncharacterized protein</fullName>
    </submittedName>
</protein>